<proteinExistence type="predicted"/>
<accession>A0A517YKR7</accession>
<reference evidence="1 2" key="1">
    <citation type="submission" date="2019-02" db="EMBL/GenBank/DDBJ databases">
        <title>Deep-cultivation of Planctomycetes and their phenomic and genomic characterization uncovers novel biology.</title>
        <authorList>
            <person name="Wiegand S."/>
            <person name="Jogler M."/>
            <person name="Boedeker C."/>
            <person name="Pinto D."/>
            <person name="Vollmers J."/>
            <person name="Rivas-Marin E."/>
            <person name="Kohn T."/>
            <person name="Peeters S.H."/>
            <person name="Heuer A."/>
            <person name="Rast P."/>
            <person name="Oberbeckmann S."/>
            <person name="Bunk B."/>
            <person name="Jeske O."/>
            <person name="Meyerdierks A."/>
            <person name="Storesund J.E."/>
            <person name="Kallscheuer N."/>
            <person name="Luecker S."/>
            <person name="Lage O.M."/>
            <person name="Pohl T."/>
            <person name="Merkel B.J."/>
            <person name="Hornburger P."/>
            <person name="Mueller R.-W."/>
            <person name="Bruemmer F."/>
            <person name="Labrenz M."/>
            <person name="Spormann A.M."/>
            <person name="Op den Camp H."/>
            <person name="Overmann J."/>
            <person name="Amann R."/>
            <person name="Jetten M.S.M."/>
            <person name="Mascher T."/>
            <person name="Medema M.H."/>
            <person name="Devos D.P."/>
            <person name="Kaster A.-K."/>
            <person name="Ovreas L."/>
            <person name="Rohde M."/>
            <person name="Galperin M.Y."/>
            <person name="Jogler C."/>
        </authorList>
    </citation>
    <scope>NUCLEOTIDE SEQUENCE [LARGE SCALE GENOMIC DNA]</scope>
    <source>
        <strain evidence="1 2">ETA_A8</strain>
    </source>
</reference>
<sequence length="145" mass="16228">MRTWVDVAYFLLVAGILTLALGCERTLPPIPEATIDRLDTISWAYLKAAESLNRGPKDMAELQKFLPPDQAVDELLKSPHDGQPLILVWNIDPRQPPETEIPPVMAYEQQGVNGEFDVLTTMGIMRVNQQELNKHLAATPGVRQK</sequence>
<keyword evidence="2" id="KW-1185">Reference proteome</keyword>
<organism evidence="1 2">
    <name type="scientific">Anatilimnocola aggregata</name>
    <dbReference type="NCBI Taxonomy" id="2528021"/>
    <lineage>
        <taxon>Bacteria</taxon>
        <taxon>Pseudomonadati</taxon>
        <taxon>Planctomycetota</taxon>
        <taxon>Planctomycetia</taxon>
        <taxon>Pirellulales</taxon>
        <taxon>Pirellulaceae</taxon>
        <taxon>Anatilimnocola</taxon>
    </lineage>
</organism>
<protein>
    <submittedName>
        <fullName evidence="1">Uncharacterized protein</fullName>
    </submittedName>
</protein>
<dbReference type="PROSITE" id="PS51257">
    <property type="entry name" value="PROKAR_LIPOPROTEIN"/>
    <property type="match status" value="1"/>
</dbReference>
<dbReference type="Proteomes" id="UP000315017">
    <property type="component" value="Chromosome"/>
</dbReference>
<dbReference type="RefSeq" id="WP_145096858.1">
    <property type="nucleotide sequence ID" value="NZ_CP036274.1"/>
</dbReference>
<dbReference type="AlphaFoldDB" id="A0A517YKR7"/>
<gene>
    <name evidence="1" type="ORF">ETAA8_59520</name>
</gene>
<name>A0A517YKR7_9BACT</name>
<dbReference type="OrthoDB" id="274821at2"/>
<evidence type="ECO:0000313" key="1">
    <source>
        <dbReference type="EMBL" id="QDU30803.1"/>
    </source>
</evidence>
<evidence type="ECO:0000313" key="2">
    <source>
        <dbReference type="Proteomes" id="UP000315017"/>
    </source>
</evidence>
<dbReference type="EMBL" id="CP036274">
    <property type="protein sequence ID" value="QDU30803.1"/>
    <property type="molecule type" value="Genomic_DNA"/>
</dbReference>
<dbReference type="KEGG" id="aagg:ETAA8_59520"/>